<reference evidence="8 9" key="1">
    <citation type="submission" date="2018-09" db="EMBL/GenBank/DDBJ databases">
        <title>A high-quality reference genome of wild soybean provides a powerful tool to mine soybean genomes.</title>
        <authorList>
            <person name="Xie M."/>
            <person name="Chung C.Y.L."/>
            <person name="Li M.-W."/>
            <person name="Wong F.-L."/>
            <person name="Chan T.-F."/>
            <person name="Lam H.-M."/>
        </authorList>
    </citation>
    <scope>NUCLEOTIDE SEQUENCE [LARGE SCALE GENOMIC DNA]</scope>
    <source>
        <strain evidence="9">cv. W05</strain>
        <tissue evidence="8">Hypocotyl of etiolated seedlings</tissue>
    </source>
</reference>
<dbReference type="Pfam" id="PF04564">
    <property type="entry name" value="U-box"/>
    <property type="match status" value="1"/>
</dbReference>
<dbReference type="InterPro" id="IPR016024">
    <property type="entry name" value="ARM-type_fold"/>
</dbReference>
<evidence type="ECO:0000256" key="3">
    <source>
        <dbReference type="ARBA" id="ARBA00012483"/>
    </source>
</evidence>
<dbReference type="Gramene" id="XM_028334239.1">
    <property type="protein sequence ID" value="XP_028190040.1"/>
    <property type="gene ID" value="LOC114376237"/>
</dbReference>
<dbReference type="PROSITE" id="PS51698">
    <property type="entry name" value="U_BOX"/>
    <property type="match status" value="1"/>
</dbReference>
<dbReference type="EC" id="2.3.2.27" evidence="3"/>
<dbReference type="PANTHER" id="PTHR23315">
    <property type="entry name" value="U BOX DOMAIN-CONTAINING"/>
    <property type="match status" value="1"/>
</dbReference>
<evidence type="ECO:0000259" key="7">
    <source>
        <dbReference type="PROSITE" id="PS51698"/>
    </source>
</evidence>
<evidence type="ECO:0000313" key="8">
    <source>
        <dbReference type="EMBL" id="RZB78714.1"/>
    </source>
</evidence>
<dbReference type="EMBL" id="QZWG01000011">
    <property type="protein sequence ID" value="RZB78712.1"/>
    <property type="molecule type" value="Genomic_DNA"/>
</dbReference>
<dbReference type="SMR" id="A0A445HYX6"/>
<feature type="compositionally biased region" description="Low complexity" evidence="6">
    <location>
        <begin position="737"/>
        <end position="761"/>
    </location>
</feature>
<comment type="caution">
    <text evidence="8">The sequence shown here is derived from an EMBL/GenBank/DDBJ whole genome shotgun (WGS) entry which is preliminary data.</text>
</comment>
<keyword evidence="9" id="KW-1185">Reference proteome</keyword>
<dbReference type="InterPro" id="IPR045210">
    <property type="entry name" value="RING-Ubox_PUB"/>
</dbReference>
<feature type="compositionally biased region" description="Polar residues" evidence="6">
    <location>
        <begin position="718"/>
        <end position="729"/>
    </location>
</feature>
<evidence type="ECO:0000256" key="6">
    <source>
        <dbReference type="SAM" id="MobiDB-lite"/>
    </source>
</evidence>
<dbReference type="Gene3D" id="3.30.40.10">
    <property type="entry name" value="Zinc/RING finger domain, C3HC4 (zinc finger)"/>
    <property type="match status" value="1"/>
</dbReference>
<keyword evidence="5" id="KW-0833">Ubl conjugation pathway</keyword>
<dbReference type="UniPathway" id="UPA00143"/>
<dbReference type="InterPro" id="IPR013083">
    <property type="entry name" value="Znf_RING/FYVE/PHD"/>
</dbReference>
<gene>
    <name evidence="8" type="ORF">D0Y65_029206</name>
</gene>
<evidence type="ECO:0000256" key="2">
    <source>
        <dbReference type="ARBA" id="ARBA00004906"/>
    </source>
</evidence>
<feature type="region of interest" description="Disordered" evidence="6">
    <location>
        <begin position="713"/>
        <end position="761"/>
    </location>
</feature>
<feature type="domain" description="U-box" evidence="7">
    <location>
        <begin position="268"/>
        <end position="342"/>
    </location>
</feature>
<dbReference type="Gramene" id="XM_028334238.1">
    <property type="protein sequence ID" value="XP_028190039.1"/>
    <property type="gene ID" value="LOC114376237"/>
</dbReference>
<organism evidence="8 9">
    <name type="scientific">Glycine soja</name>
    <name type="common">Wild soybean</name>
    <dbReference type="NCBI Taxonomy" id="3848"/>
    <lineage>
        <taxon>Eukaryota</taxon>
        <taxon>Viridiplantae</taxon>
        <taxon>Streptophyta</taxon>
        <taxon>Embryophyta</taxon>
        <taxon>Tracheophyta</taxon>
        <taxon>Spermatophyta</taxon>
        <taxon>Magnoliopsida</taxon>
        <taxon>eudicotyledons</taxon>
        <taxon>Gunneridae</taxon>
        <taxon>Pentapetalae</taxon>
        <taxon>rosids</taxon>
        <taxon>fabids</taxon>
        <taxon>Fabales</taxon>
        <taxon>Fabaceae</taxon>
        <taxon>Papilionoideae</taxon>
        <taxon>50 kb inversion clade</taxon>
        <taxon>NPAAA clade</taxon>
        <taxon>indigoferoid/millettioid clade</taxon>
        <taxon>Phaseoleae</taxon>
        <taxon>Glycine</taxon>
        <taxon>Glycine subgen. Soja</taxon>
    </lineage>
</organism>
<dbReference type="GO" id="GO:0016567">
    <property type="term" value="P:protein ubiquitination"/>
    <property type="evidence" value="ECO:0007669"/>
    <property type="project" value="UniProtKB-UniPathway"/>
</dbReference>
<dbReference type="PANTHER" id="PTHR23315:SF240">
    <property type="entry name" value="U-BOX DOMAIN-CONTAINING PROTEIN 5"/>
    <property type="match status" value="1"/>
</dbReference>
<name>A0A445HYX6_GLYSO</name>
<dbReference type="Gene3D" id="1.25.10.10">
    <property type="entry name" value="Leucine-rich Repeat Variant"/>
    <property type="match status" value="1"/>
</dbReference>
<dbReference type="AlphaFoldDB" id="A0A445HYX6"/>
<evidence type="ECO:0000256" key="4">
    <source>
        <dbReference type="ARBA" id="ARBA00022679"/>
    </source>
</evidence>
<comment type="pathway">
    <text evidence="2">Protein modification; protein ubiquitination.</text>
</comment>
<accession>A0A445HYX6</accession>
<dbReference type="CDD" id="cd16664">
    <property type="entry name" value="RING-Ubox_PUB"/>
    <property type="match status" value="1"/>
</dbReference>
<dbReference type="SUPFAM" id="SSF48371">
    <property type="entry name" value="ARM repeat"/>
    <property type="match status" value="1"/>
</dbReference>
<keyword evidence="4" id="KW-0808">Transferase</keyword>
<proteinExistence type="predicted"/>
<dbReference type="EMBL" id="QZWG01000011">
    <property type="protein sequence ID" value="RZB78714.1"/>
    <property type="molecule type" value="Genomic_DNA"/>
</dbReference>
<sequence>MVTDIGEGEELQNPRSFKVHSKICTELTELVDRISRIVPDIEAARPGYSSGIESLCLLNNAIDKVKLLLQHCSECSKFYLAMTGDTVLSRCLKATRSLEKSLIQIQDMVPVMLAVEVSRIIHDLECTRLVLDPNEEKAGRVVRELLTLTSDSADDSEVKALQFAASTLNITSPKAILIEQRSIKKLLDKLGPNDLPKKKILRYLLYLLKKHGKLMVGEHVEEVYSRSEEQAATENSNHDSLRSHHVDSDTILKYGQYKTHTNELSGVAPLEEYKCPISSRLMYDPVIIDSGVTYERMWIKKWFDEGNDICPKTRKKLVHMGLTPNMAMKDLISKWCRNNGVSIPDPSRHAEDICAWEASNTSISSLGSYFNDFTAPVDLSSMSIGPLDTSFSLDASHGKTTRGSNLMQTKSRDNSHKHQAHTEIHDTDLMLLPQLCDLQWDSQCKVIQDLKDNLKSNSQAFVSVSAENFIEPLVRFLSNAYDLRDIKALRAGTQLLLEFVNNCRNGTTNLNEDTFIMLASFLNSDVIGETLAIMEELSGYGFSKAKIAASSALSSILNMLDSENKGFQQQAIRIMYNLSFSGEVCPRMLSLRCIPKLLPFFKDRTLLRYCIYILKNLCDTEEGRKSVSETKGCLSSVAEILDTGNNEEQEHALAVLVSLCSQHVDYCKLVMREDEHIISLLIYISQNGNDRGKGSALELLHLLKDIDIAENEGCPEPNINNSSRDSNSYHPEENQPSKKSTFLKKLSPFSKSSSHASKTKR</sequence>
<dbReference type="SUPFAM" id="SSF57850">
    <property type="entry name" value="RING/U-box"/>
    <property type="match status" value="1"/>
</dbReference>
<comment type="catalytic activity">
    <reaction evidence="1">
        <text>S-ubiquitinyl-[E2 ubiquitin-conjugating enzyme]-L-cysteine + [acceptor protein]-L-lysine = [E2 ubiquitin-conjugating enzyme]-L-cysteine + N(6)-ubiquitinyl-[acceptor protein]-L-lysine.</text>
        <dbReference type="EC" id="2.3.2.27"/>
    </reaction>
</comment>
<dbReference type="GO" id="GO:0061630">
    <property type="term" value="F:ubiquitin protein ligase activity"/>
    <property type="evidence" value="ECO:0007669"/>
    <property type="project" value="UniProtKB-EC"/>
</dbReference>
<evidence type="ECO:0000256" key="1">
    <source>
        <dbReference type="ARBA" id="ARBA00000900"/>
    </source>
</evidence>
<evidence type="ECO:0000256" key="5">
    <source>
        <dbReference type="ARBA" id="ARBA00022786"/>
    </source>
</evidence>
<protein>
    <recommendedName>
        <fullName evidence="3">RING-type E3 ubiquitin transferase</fullName>
        <ecNumber evidence="3">2.3.2.27</ecNumber>
    </recommendedName>
</protein>
<dbReference type="InterPro" id="IPR003613">
    <property type="entry name" value="Ubox_domain"/>
</dbReference>
<evidence type="ECO:0000313" key="9">
    <source>
        <dbReference type="Proteomes" id="UP000289340"/>
    </source>
</evidence>
<dbReference type="SMART" id="SM00504">
    <property type="entry name" value="Ubox"/>
    <property type="match status" value="1"/>
</dbReference>
<dbReference type="Proteomes" id="UP000289340">
    <property type="component" value="Chromosome 11"/>
</dbReference>
<dbReference type="InterPro" id="IPR011989">
    <property type="entry name" value="ARM-like"/>
</dbReference>
<dbReference type="EMBL" id="QZWG01000011">
    <property type="protein sequence ID" value="RZB78713.1"/>
    <property type="molecule type" value="Genomic_DNA"/>
</dbReference>